<sequence length="151" mass="16434">MKVLDLACAHGHVFEGWFASEDDYLAQRERGLLECPVCGVKDVEKRLTAPRLNLGKGQPPAGPDAAQTTPPSQGPLEAMQAAFLQALQHMVARTEDVGERFADEARRIHHGEAPVRGIRGRASVQEAAELVEEGIDIVPLPDLPLLKKTLQ</sequence>
<dbReference type="EMBL" id="SNYL01000004">
    <property type="protein sequence ID" value="TDQ44009.1"/>
    <property type="molecule type" value="Genomic_DNA"/>
</dbReference>
<evidence type="ECO:0000256" key="1">
    <source>
        <dbReference type="SAM" id="MobiDB-lite"/>
    </source>
</evidence>
<feature type="region of interest" description="Disordered" evidence="1">
    <location>
        <begin position="49"/>
        <end position="74"/>
    </location>
</feature>
<name>A0A4R6UFK4_9BURK</name>
<dbReference type="PIRSF" id="PIRSF032131">
    <property type="entry name" value="UCP032131"/>
    <property type="match status" value="1"/>
</dbReference>
<evidence type="ECO:0000313" key="3">
    <source>
        <dbReference type="Proteomes" id="UP000295510"/>
    </source>
</evidence>
<protein>
    <recommendedName>
        <fullName evidence="4">DUF1178 family protein</fullName>
    </recommendedName>
</protein>
<organism evidence="2 3">
    <name type="scientific">Tepidicella xavieri</name>
    <dbReference type="NCBI Taxonomy" id="360241"/>
    <lineage>
        <taxon>Bacteria</taxon>
        <taxon>Pseudomonadati</taxon>
        <taxon>Pseudomonadota</taxon>
        <taxon>Betaproteobacteria</taxon>
        <taxon>Burkholderiales</taxon>
        <taxon>Tepidicella</taxon>
    </lineage>
</organism>
<dbReference type="Pfam" id="PF06676">
    <property type="entry name" value="DUF1178"/>
    <property type="match status" value="1"/>
</dbReference>
<dbReference type="OrthoDB" id="5295943at2"/>
<comment type="caution">
    <text evidence="2">The sequence shown here is derived from an EMBL/GenBank/DDBJ whole genome shotgun (WGS) entry which is preliminary data.</text>
</comment>
<accession>A0A4R6UFK4</accession>
<dbReference type="AlphaFoldDB" id="A0A4R6UFK4"/>
<evidence type="ECO:0008006" key="4">
    <source>
        <dbReference type="Google" id="ProtNLM"/>
    </source>
</evidence>
<dbReference type="InterPro" id="IPR009562">
    <property type="entry name" value="DUF1178"/>
</dbReference>
<gene>
    <name evidence="2" type="ORF">DFR43_104100</name>
</gene>
<dbReference type="Proteomes" id="UP000295510">
    <property type="component" value="Unassembled WGS sequence"/>
</dbReference>
<proteinExistence type="predicted"/>
<dbReference type="RefSeq" id="WP_133596198.1">
    <property type="nucleotide sequence ID" value="NZ_SNYL01000004.1"/>
</dbReference>
<evidence type="ECO:0000313" key="2">
    <source>
        <dbReference type="EMBL" id="TDQ44009.1"/>
    </source>
</evidence>
<keyword evidence="3" id="KW-1185">Reference proteome</keyword>
<reference evidence="2 3" key="1">
    <citation type="submission" date="2019-03" db="EMBL/GenBank/DDBJ databases">
        <title>Genomic Encyclopedia of Type Strains, Phase IV (KMG-IV): sequencing the most valuable type-strain genomes for metagenomic binning, comparative biology and taxonomic classification.</title>
        <authorList>
            <person name="Goeker M."/>
        </authorList>
    </citation>
    <scope>NUCLEOTIDE SEQUENCE [LARGE SCALE GENOMIC DNA]</scope>
    <source>
        <strain evidence="2 3">DSM 19605</strain>
    </source>
</reference>